<evidence type="ECO:0000313" key="2">
    <source>
        <dbReference type="Proteomes" id="UP001642540"/>
    </source>
</evidence>
<protein>
    <submittedName>
        <fullName evidence="1">Uncharacterized protein</fullName>
    </submittedName>
</protein>
<comment type="caution">
    <text evidence="1">The sequence shown here is derived from an EMBL/GenBank/DDBJ whole genome shotgun (WGS) entry which is preliminary data.</text>
</comment>
<accession>A0ABP1S2X0</accession>
<organism evidence="1 2">
    <name type="scientific">Orchesella dallaii</name>
    <dbReference type="NCBI Taxonomy" id="48710"/>
    <lineage>
        <taxon>Eukaryota</taxon>
        <taxon>Metazoa</taxon>
        <taxon>Ecdysozoa</taxon>
        <taxon>Arthropoda</taxon>
        <taxon>Hexapoda</taxon>
        <taxon>Collembola</taxon>
        <taxon>Entomobryomorpha</taxon>
        <taxon>Entomobryoidea</taxon>
        <taxon>Orchesellidae</taxon>
        <taxon>Orchesellinae</taxon>
        <taxon>Orchesella</taxon>
    </lineage>
</organism>
<dbReference type="EMBL" id="CAXLJM020000148">
    <property type="protein sequence ID" value="CAL8142492.1"/>
    <property type="molecule type" value="Genomic_DNA"/>
</dbReference>
<proteinExistence type="predicted"/>
<sequence length="102" mass="11746">MAKNAKASCLLSLKIGDGEQKLNKHSTVSLCVEFLGISKYLLEWYLQCNFSWLFKLKPMLSFRYVKLHAQGFMKNSQVRDGNVQYNLMQNQLCMTSESTDVL</sequence>
<name>A0ABP1S2X0_9HEXA</name>
<keyword evidence="2" id="KW-1185">Reference proteome</keyword>
<gene>
    <name evidence="1" type="ORF">ODALV1_LOCUS29065</name>
</gene>
<reference evidence="1 2" key="1">
    <citation type="submission" date="2024-08" db="EMBL/GenBank/DDBJ databases">
        <authorList>
            <person name="Cucini C."/>
            <person name="Frati F."/>
        </authorList>
    </citation>
    <scope>NUCLEOTIDE SEQUENCE [LARGE SCALE GENOMIC DNA]</scope>
</reference>
<dbReference type="Proteomes" id="UP001642540">
    <property type="component" value="Unassembled WGS sequence"/>
</dbReference>
<evidence type="ECO:0000313" key="1">
    <source>
        <dbReference type="EMBL" id="CAL8142492.1"/>
    </source>
</evidence>